<dbReference type="Pfam" id="PF03109">
    <property type="entry name" value="ABC1"/>
    <property type="match status" value="1"/>
</dbReference>
<dbReference type="InterPro" id="IPR004147">
    <property type="entry name" value="ABC1_dom"/>
</dbReference>
<evidence type="ECO:0000259" key="2">
    <source>
        <dbReference type="Pfam" id="PF03109"/>
    </source>
</evidence>
<dbReference type="RefSeq" id="WP_274039836.1">
    <property type="nucleotide sequence ID" value="NZ_JANCPR020000001.1"/>
</dbReference>
<comment type="similarity">
    <text evidence="1">Belongs to the protein kinase superfamily. ADCK protein kinase family.</text>
</comment>
<feature type="domain" description="ABC1 atypical kinase-like" evidence="2">
    <location>
        <begin position="81"/>
        <end position="322"/>
    </location>
</feature>
<dbReference type="Proteomes" id="UP001214441">
    <property type="component" value="Unassembled WGS sequence"/>
</dbReference>
<evidence type="ECO:0000313" key="3">
    <source>
        <dbReference type="EMBL" id="MDJ1130485.1"/>
    </source>
</evidence>
<evidence type="ECO:0000256" key="1">
    <source>
        <dbReference type="ARBA" id="ARBA00009670"/>
    </source>
</evidence>
<evidence type="ECO:0000313" key="4">
    <source>
        <dbReference type="Proteomes" id="UP001214441"/>
    </source>
</evidence>
<dbReference type="PANTHER" id="PTHR10566">
    <property type="entry name" value="CHAPERONE-ACTIVITY OF BC1 COMPLEX CABC1 -RELATED"/>
    <property type="match status" value="1"/>
</dbReference>
<proteinExistence type="inferred from homology"/>
<name>A0ABT6ZN69_9ACTN</name>
<gene>
    <name evidence="3" type="ORF">NMN56_000670</name>
</gene>
<accession>A0ABT6ZN69</accession>
<dbReference type="InterPro" id="IPR050154">
    <property type="entry name" value="UbiB_kinase"/>
</dbReference>
<dbReference type="CDD" id="cd05121">
    <property type="entry name" value="ABC1_ADCK3-like"/>
    <property type="match status" value="1"/>
</dbReference>
<protein>
    <submittedName>
        <fullName evidence="3">AarF/UbiB family protein</fullName>
    </submittedName>
</protein>
<keyword evidence="4" id="KW-1185">Reference proteome</keyword>
<dbReference type="EMBL" id="JANCPR020000001">
    <property type="protein sequence ID" value="MDJ1130485.1"/>
    <property type="molecule type" value="Genomic_DNA"/>
</dbReference>
<dbReference type="SUPFAM" id="SSF56112">
    <property type="entry name" value="Protein kinase-like (PK-like)"/>
    <property type="match status" value="1"/>
</dbReference>
<sequence length="509" mass="55576">MIGSRARLLCKVLAQTTAQELPACRPARPRGEADPPPAQRRAVEIRKALEQLGPLYIKVGQILSTRQDLIPQTLAAELEGLHDQVTVQPFTEMEAVLEGDLGSAWAGRFRDFNMRAPLGAASLAQAYEAVLTTGERVVVKIQRPGVNEIISHDMRLLKMAARFGARRAPLFNMTIDVEAMLGVVFDAMRPECDFTLEAANMDFARRSAARFDNLSVPEVLHATPRVLIQSMAPGTSIRDADPSAFKPEEREAIGTNLLAFMYHEYFTDRRFHADPHPGNVFVCPGGPTTLIDWGMVGHIDRRVSMSVVLILLGLARNDGSAVAGGWLEMGRPTPWADVSGFGQDMASLVPKIHASSLETLNFGASLGNVLQCSTKRGIQTNPMISVLAKSFSNIEGSARYLAPELSVTDIFTQNMRGILFAYAKEAVSEEQIATQLMQVIAASGSVPGELRGIARALSQGDLRIQVGEGQGRTSLVEIRKDARTRHVARTLLAAGALAWWTNSRSRRRD</sequence>
<dbReference type="InterPro" id="IPR011009">
    <property type="entry name" value="Kinase-like_dom_sf"/>
</dbReference>
<reference evidence="3 4" key="1">
    <citation type="submission" date="2023-05" db="EMBL/GenBank/DDBJ databases">
        <title>Streptantibioticus silvisoli sp. nov., acidotolerant actinomycetes 1 from pine litter.</title>
        <authorList>
            <person name="Swiecimska M."/>
            <person name="Golinska P."/>
            <person name="Sangal V."/>
            <person name="Wachnowicz B."/>
            <person name="Goodfellow M."/>
        </authorList>
    </citation>
    <scope>NUCLEOTIDE SEQUENCE [LARGE SCALE GENOMIC DNA]</scope>
    <source>
        <strain evidence="3 4">DSM 42109</strain>
    </source>
</reference>
<dbReference type="PANTHER" id="PTHR10566:SF113">
    <property type="entry name" value="PROTEIN ACTIVITY OF BC1 COMPLEX KINASE 7, CHLOROPLASTIC"/>
    <property type="match status" value="1"/>
</dbReference>
<organism evidence="3 4">
    <name type="scientific">Streptomyces iconiensis</name>
    <dbReference type="NCBI Taxonomy" id="1384038"/>
    <lineage>
        <taxon>Bacteria</taxon>
        <taxon>Bacillati</taxon>
        <taxon>Actinomycetota</taxon>
        <taxon>Actinomycetes</taxon>
        <taxon>Kitasatosporales</taxon>
        <taxon>Streptomycetaceae</taxon>
        <taxon>Streptomyces</taxon>
    </lineage>
</organism>
<comment type="caution">
    <text evidence="3">The sequence shown here is derived from an EMBL/GenBank/DDBJ whole genome shotgun (WGS) entry which is preliminary data.</text>
</comment>